<dbReference type="OMA" id="TWEQLQH"/>
<evidence type="ECO:0000313" key="3">
    <source>
        <dbReference type="EnsemblMetazoa" id="XP_001199633"/>
    </source>
</evidence>
<dbReference type="PANTHER" id="PTHR21436">
    <property type="entry name" value="COILED-COIL DOMAIN-CONTAINING PROTEIN 142"/>
    <property type="match status" value="1"/>
</dbReference>
<accession>A0A7M7G1K3</accession>
<protein>
    <recommendedName>
        <fullName evidence="2">Coiled-coil protein 142 C-terminal domain-containing protein</fullName>
    </recommendedName>
</protein>
<dbReference type="AlphaFoldDB" id="A0A7M7G1K3"/>
<proteinExistence type="predicted"/>
<sequence length="1054" mass="117269">MDPGGTMVEPPVRRLPPLQVLHGTPALDLDTPPPSPGTPQGELLPTIATAAAAPVPTPRLKTRNTPQGLPQYSKEEISHSVQILEECFELLKPQNRPCLRTRGRVSSAFIHNKYSVSIAHHYSDLHALLLQRARLQLIRDCMYRASQLRELVTSIQGLVLAEQTTLKSLENCECSDPTTKLEYLPRLCEHLRIQLNDWSSIQHQLHSDKWLQLLLPQLRLDLMNMSNTLYYWRDCVLLWLHRLIYTGIRVLAFNHASSMSQELLFNVGRGMEEFNRLLARPIVLFERFLFLSSSSESSESSESSNSSAQKSPFLDTEGAVVSCMPYTCNRLLTILAKERSRPVAIRTLNFLTANSKLLSAVKTPGFFFDWQEYFNSLSESCPEETDSETASVSFASSSPVLSAMWDLKDNKALDLSGRNSPLSHVEMYEEEFIVKLLGAVATSTNLLQRQVVKTTRDKQVAVDRKSKASGPSSSSNGSGLKARDTSQRKSVRWGDSLTQGTRQQLCGLYFEQLWQEFGANLANGLQQVLWKSKGMDHVDEVLGHVSQVDDLAALTIVWVMESSCTKEQKNRLSQGALKAMHSLATSLQLRTVLAAWDRGMCEVLASMRSDKCLISHLKPGQMESKTCQLFQRSIVPLLCFLKSIEQHSASSGPGHPKGKNGLNFLIHGAQAQVSYCQAGVVQALTRLAVSLGTAAQWCQFKSQDFLANWTVGPFLLISYGDLRVVNDHAMATLKLLPALRSVLSTTQGPVSPRRQQPQIAVANFNSHMESLHHRLNTELSRLQGLSSHCSRQFCRDCLKISDEFWPKAMPMGKVWRKKTTDELPSIHNTYAASIVDNLLVPIAEGVTKLKTTAQITIMSIAVQTMLESWMTFILKEKPKFSVHGAHQLEQDFSYVRQWLSSEASKLDPESKQSVLSLDAIRNFEGAILLLKQQPLRRTAMASASSKEEINSEYSTSTAQSTGSRRGSFGSMSDSPLTVQNLVPPPHPNTLPLGGDSSDAMAGSDRGYVTDSVDGIDDETYNIPHRKEWLSLRVHTGNKWKSPFSCLNSPAGMES</sequence>
<dbReference type="RefSeq" id="XP_001199633.2">
    <property type="nucleotide sequence ID" value="XM_001199633.4"/>
</dbReference>
<organism evidence="3 4">
    <name type="scientific">Strongylocentrotus purpuratus</name>
    <name type="common">Purple sea urchin</name>
    <dbReference type="NCBI Taxonomy" id="7668"/>
    <lineage>
        <taxon>Eukaryota</taxon>
        <taxon>Metazoa</taxon>
        <taxon>Echinodermata</taxon>
        <taxon>Eleutherozoa</taxon>
        <taxon>Echinozoa</taxon>
        <taxon>Echinoidea</taxon>
        <taxon>Euechinoidea</taxon>
        <taxon>Echinacea</taxon>
        <taxon>Camarodonta</taxon>
        <taxon>Echinidea</taxon>
        <taxon>Strongylocentrotidae</taxon>
        <taxon>Strongylocentrotus</taxon>
    </lineage>
</organism>
<dbReference type="InParanoid" id="A0A7M7G1K3"/>
<feature type="compositionally biased region" description="Polar residues" evidence="1">
    <location>
        <begin position="951"/>
        <end position="980"/>
    </location>
</feature>
<dbReference type="InterPro" id="IPR026700">
    <property type="entry name" value="CCDC142"/>
</dbReference>
<feature type="region of interest" description="Disordered" evidence="1">
    <location>
        <begin position="458"/>
        <end position="494"/>
    </location>
</feature>
<dbReference type="GeneID" id="763606"/>
<dbReference type="Pfam" id="PF14923">
    <property type="entry name" value="CCDC142"/>
    <property type="match status" value="1"/>
</dbReference>
<reference evidence="3" key="2">
    <citation type="submission" date="2021-01" db="UniProtKB">
        <authorList>
            <consortium name="EnsemblMetazoa"/>
        </authorList>
    </citation>
    <scope>IDENTIFICATION</scope>
</reference>
<keyword evidence="4" id="KW-1185">Reference proteome</keyword>
<dbReference type="FunCoup" id="A0A7M7G1K3">
    <property type="interactions" value="1"/>
</dbReference>
<dbReference type="InterPro" id="IPR055350">
    <property type="entry name" value="CCDC142_C"/>
</dbReference>
<evidence type="ECO:0000256" key="1">
    <source>
        <dbReference type="SAM" id="MobiDB-lite"/>
    </source>
</evidence>
<evidence type="ECO:0000313" key="4">
    <source>
        <dbReference type="Proteomes" id="UP000007110"/>
    </source>
</evidence>
<dbReference type="EnsemblMetazoa" id="XM_001199633">
    <property type="protein sequence ID" value="XP_001199633"/>
    <property type="gene ID" value="LOC763606"/>
</dbReference>
<feature type="domain" description="Coiled-coil protein 142 C-terminal" evidence="2">
    <location>
        <begin position="513"/>
        <end position="1029"/>
    </location>
</feature>
<dbReference type="Proteomes" id="UP000007110">
    <property type="component" value="Unassembled WGS sequence"/>
</dbReference>
<name>A0A7M7G1K3_STRPU</name>
<dbReference type="PANTHER" id="PTHR21436:SF2">
    <property type="entry name" value="COILED-COIL DOMAIN-CONTAINING PROTEIN 142"/>
    <property type="match status" value="1"/>
</dbReference>
<reference evidence="4" key="1">
    <citation type="submission" date="2015-02" db="EMBL/GenBank/DDBJ databases">
        <title>Genome sequencing for Strongylocentrotus purpuratus.</title>
        <authorList>
            <person name="Murali S."/>
            <person name="Liu Y."/>
            <person name="Vee V."/>
            <person name="English A."/>
            <person name="Wang M."/>
            <person name="Skinner E."/>
            <person name="Han Y."/>
            <person name="Muzny D.M."/>
            <person name="Worley K.C."/>
            <person name="Gibbs R.A."/>
        </authorList>
    </citation>
    <scope>NUCLEOTIDE SEQUENCE</scope>
</reference>
<feature type="region of interest" description="Disordered" evidence="1">
    <location>
        <begin position="23"/>
        <end position="43"/>
    </location>
</feature>
<dbReference type="OrthoDB" id="6579237at2759"/>
<dbReference type="KEGG" id="spu:763606"/>
<evidence type="ECO:0000259" key="2">
    <source>
        <dbReference type="Pfam" id="PF14923"/>
    </source>
</evidence>
<feature type="compositionally biased region" description="Low complexity" evidence="1">
    <location>
        <begin position="468"/>
        <end position="480"/>
    </location>
</feature>
<feature type="region of interest" description="Disordered" evidence="1">
    <location>
        <begin position="941"/>
        <end position="1016"/>
    </location>
</feature>